<keyword evidence="5" id="KW-0560">Oxidoreductase</keyword>
<dbReference type="GO" id="GO:0008115">
    <property type="term" value="F:sarcosine oxidase activity"/>
    <property type="evidence" value="ECO:0007669"/>
    <property type="project" value="TreeGrafter"/>
</dbReference>
<organism evidence="7 8">
    <name type="scientific">Hyaloscypha bicolor E</name>
    <dbReference type="NCBI Taxonomy" id="1095630"/>
    <lineage>
        <taxon>Eukaryota</taxon>
        <taxon>Fungi</taxon>
        <taxon>Dikarya</taxon>
        <taxon>Ascomycota</taxon>
        <taxon>Pezizomycotina</taxon>
        <taxon>Leotiomycetes</taxon>
        <taxon>Helotiales</taxon>
        <taxon>Hyaloscyphaceae</taxon>
        <taxon>Hyaloscypha</taxon>
        <taxon>Hyaloscypha bicolor</taxon>
    </lineage>
</organism>
<dbReference type="OrthoDB" id="2219495at2759"/>
<sequence>MASTLPTKDHSILIVGAGVFGLSTALHVAQDGYTNITVLDREPVPSPYSAGNDINKIVRAEYEDPFYTALALDAIKEWETPFWSNFYRPTGYLLTTSLNAPQKARDTIKKSFSSIGDHPSFPSGSFSAVDNANDIKRYLPMLEGQMDGWSGYLNRYAGYARAAKALEYAAKRCLELGVRFVTGDDGYAVEILFESADKGKKVCVGVKTANGDIHKAAHTILALGAHIGTLLPEISQQVTAKSWAVAHLQLSPEEAAVMKGCPVVNCRDLGFFFEPDEDTGLIKLSANGAGYTNNITTSEAQASLPTASNDGIPTEDEDLIKRLIQQAMPQFSGKELVKKFICWCADTPGSDYIIDHVPGTMGLLVVAGDSGHGFKMLPVAGKWVKKALEDDEQIIERWRWKDKKSGSDNISWRVGKVKDIKEVEFSGLKSRI</sequence>
<feature type="domain" description="FAD dependent oxidoreductase" evidence="6">
    <location>
        <begin position="12"/>
        <end position="384"/>
    </location>
</feature>
<dbReference type="EMBL" id="KZ613895">
    <property type="protein sequence ID" value="PMD53097.1"/>
    <property type="molecule type" value="Genomic_DNA"/>
</dbReference>
<comment type="cofactor">
    <cofactor evidence="1">
        <name>FAD</name>
        <dbReference type="ChEBI" id="CHEBI:57692"/>
    </cofactor>
</comment>
<dbReference type="AlphaFoldDB" id="A0A2J6SQP8"/>
<dbReference type="SUPFAM" id="SSF51905">
    <property type="entry name" value="FAD/NAD(P)-binding domain"/>
    <property type="match status" value="1"/>
</dbReference>
<dbReference type="Proteomes" id="UP000235371">
    <property type="component" value="Unassembled WGS sequence"/>
</dbReference>
<evidence type="ECO:0000256" key="4">
    <source>
        <dbReference type="ARBA" id="ARBA00022827"/>
    </source>
</evidence>
<keyword evidence="4" id="KW-0274">FAD</keyword>
<dbReference type="RefSeq" id="XP_024730001.1">
    <property type="nucleotide sequence ID" value="XM_024877369.1"/>
</dbReference>
<reference evidence="7 8" key="1">
    <citation type="submission" date="2016-04" db="EMBL/GenBank/DDBJ databases">
        <title>A degradative enzymes factory behind the ericoid mycorrhizal symbiosis.</title>
        <authorList>
            <consortium name="DOE Joint Genome Institute"/>
            <person name="Martino E."/>
            <person name="Morin E."/>
            <person name="Grelet G."/>
            <person name="Kuo A."/>
            <person name="Kohler A."/>
            <person name="Daghino S."/>
            <person name="Barry K."/>
            <person name="Choi C."/>
            <person name="Cichocki N."/>
            <person name="Clum A."/>
            <person name="Copeland A."/>
            <person name="Hainaut M."/>
            <person name="Haridas S."/>
            <person name="Labutti K."/>
            <person name="Lindquist E."/>
            <person name="Lipzen A."/>
            <person name="Khouja H.-R."/>
            <person name="Murat C."/>
            <person name="Ohm R."/>
            <person name="Olson A."/>
            <person name="Spatafora J."/>
            <person name="Veneault-Fourrey C."/>
            <person name="Henrissat B."/>
            <person name="Grigoriev I."/>
            <person name="Martin F."/>
            <person name="Perotto S."/>
        </authorList>
    </citation>
    <scope>NUCLEOTIDE SEQUENCE [LARGE SCALE GENOMIC DNA]</scope>
    <source>
        <strain evidence="7 8">E</strain>
    </source>
</reference>
<keyword evidence="3" id="KW-0285">Flavoprotein</keyword>
<evidence type="ECO:0000256" key="2">
    <source>
        <dbReference type="ARBA" id="ARBA00010989"/>
    </source>
</evidence>
<evidence type="ECO:0000256" key="1">
    <source>
        <dbReference type="ARBA" id="ARBA00001974"/>
    </source>
</evidence>
<evidence type="ECO:0000313" key="8">
    <source>
        <dbReference type="Proteomes" id="UP000235371"/>
    </source>
</evidence>
<dbReference type="InParanoid" id="A0A2J6SQP8"/>
<comment type="similarity">
    <text evidence="2">Belongs to the MSOX/MTOX family.</text>
</comment>
<keyword evidence="8" id="KW-1185">Reference proteome</keyword>
<dbReference type="InterPro" id="IPR006076">
    <property type="entry name" value="FAD-dep_OxRdtase"/>
</dbReference>
<evidence type="ECO:0000313" key="7">
    <source>
        <dbReference type="EMBL" id="PMD53097.1"/>
    </source>
</evidence>
<dbReference type="STRING" id="1095630.A0A2J6SQP8"/>
<name>A0A2J6SQP8_9HELO</name>
<dbReference type="GO" id="GO:0050660">
    <property type="term" value="F:flavin adenine dinucleotide binding"/>
    <property type="evidence" value="ECO:0007669"/>
    <property type="project" value="InterPro"/>
</dbReference>
<gene>
    <name evidence="7" type="ORF">K444DRAFT_572714</name>
</gene>
<dbReference type="PANTHER" id="PTHR10961:SF26">
    <property type="entry name" value="L-SACCHAROPINE OXIDASE"/>
    <property type="match status" value="1"/>
</dbReference>
<proteinExistence type="inferred from homology"/>
<evidence type="ECO:0000259" key="6">
    <source>
        <dbReference type="Pfam" id="PF01266"/>
    </source>
</evidence>
<dbReference type="GeneID" id="36585446"/>
<protein>
    <submittedName>
        <fullName evidence="7">FAD dependent oxidoreductase</fullName>
    </submittedName>
</protein>
<dbReference type="InterPro" id="IPR045170">
    <property type="entry name" value="MTOX"/>
</dbReference>
<dbReference type="Gene3D" id="3.50.50.60">
    <property type="entry name" value="FAD/NAD(P)-binding domain"/>
    <property type="match status" value="1"/>
</dbReference>
<evidence type="ECO:0000256" key="5">
    <source>
        <dbReference type="ARBA" id="ARBA00023002"/>
    </source>
</evidence>
<evidence type="ECO:0000256" key="3">
    <source>
        <dbReference type="ARBA" id="ARBA00022630"/>
    </source>
</evidence>
<dbReference type="InterPro" id="IPR036188">
    <property type="entry name" value="FAD/NAD-bd_sf"/>
</dbReference>
<accession>A0A2J6SQP8</accession>
<dbReference type="GO" id="GO:0051698">
    <property type="term" value="F:saccharopine oxidase activity"/>
    <property type="evidence" value="ECO:0007669"/>
    <property type="project" value="TreeGrafter"/>
</dbReference>
<dbReference type="Gene3D" id="3.30.9.10">
    <property type="entry name" value="D-Amino Acid Oxidase, subunit A, domain 2"/>
    <property type="match status" value="1"/>
</dbReference>
<dbReference type="PANTHER" id="PTHR10961">
    <property type="entry name" value="PEROXISOMAL SARCOSINE OXIDASE"/>
    <property type="match status" value="1"/>
</dbReference>
<dbReference type="Pfam" id="PF01266">
    <property type="entry name" value="DAO"/>
    <property type="match status" value="1"/>
</dbReference>